<dbReference type="PANTHER" id="PTHR43133">
    <property type="entry name" value="RNA POLYMERASE ECF-TYPE SIGMA FACTO"/>
    <property type="match status" value="1"/>
</dbReference>
<dbReference type="RefSeq" id="WP_344857827.1">
    <property type="nucleotide sequence ID" value="NZ_BAAAZN010000003.1"/>
</dbReference>
<evidence type="ECO:0000256" key="5">
    <source>
        <dbReference type="ARBA" id="ARBA00023163"/>
    </source>
</evidence>
<dbReference type="Gene3D" id="1.10.1740.10">
    <property type="match status" value="1"/>
</dbReference>
<keyword evidence="3" id="KW-0731">Sigma factor</keyword>
<keyword evidence="9" id="KW-1185">Reference proteome</keyword>
<evidence type="ECO:0000259" key="7">
    <source>
        <dbReference type="Pfam" id="PF08281"/>
    </source>
</evidence>
<evidence type="ECO:0000256" key="2">
    <source>
        <dbReference type="ARBA" id="ARBA00023015"/>
    </source>
</evidence>
<dbReference type="InterPro" id="IPR014284">
    <property type="entry name" value="RNA_pol_sigma-70_dom"/>
</dbReference>
<organism evidence="8 9">
    <name type="scientific">Amycolatopsis ultiminotia</name>
    <dbReference type="NCBI Taxonomy" id="543629"/>
    <lineage>
        <taxon>Bacteria</taxon>
        <taxon>Bacillati</taxon>
        <taxon>Actinomycetota</taxon>
        <taxon>Actinomycetes</taxon>
        <taxon>Pseudonocardiales</taxon>
        <taxon>Pseudonocardiaceae</taxon>
        <taxon>Amycolatopsis</taxon>
    </lineage>
</organism>
<feature type="domain" description="RNA polymerase sigma factor 70 region 4 type 2" evidence="7">
    <location>
        <begin position="100"/>
        <end position="152"/>
    </location>
</feature>
<dbReference type="Proteomes" id="UP001500689">
    <property type="component" value="Unassembled WGS sequence"/>
</dbReference>
<evidence type="ECO:0000256" key="1">
    <source>
        <dbReference type="ARBA" id="ARBA00010641"/>
    </source>
</evidence>
<dbReference type="InterPro" id="IPR039425">
    <property type="entry name" value="RNA_pol_sigma-70-like"/>
</dbReference>
<dbReference type="CDD" id="cd06171">
    <property type="entry name" value="Sigma70_r4"/>
    <property type="match status" value="1"/>
</dbReference>
<sequence>MRSDDEFAEFVRACSHRLTHAAYLLTGDRHQAEDAAQTAFTRTYAAWSRVRRKDPYAYARRVLTNHVIDAWRRPIREYATEQLPEREAMPDVAQAVAQREWLSTALARLTVRERAVIVLRHFFDLPEHQVATELGVSVGTVKSTNSRALAKLRVDAGTLVGG</sequence>
<dbReference type="NCBIfam" id="TIGR02983">
    <property type="entry name" value="SigE-fam_strep"/>
    <property type="match status" value="1"/>
</dbReference>
<evidence type="ECO:0000256" key="4">
    <source>
        <dbReference type="ARBA" id="ARBA00023125"/>
    </source>
</evidence>
<keyword evidence="5" id="KW-0804">Transcription</keyword>
<dbReference type="NCBIfam" id="TIGR02937">
    <property type="entry name" value="sigma70-ECF"/>
    <property type="match status" value="1"/>
</dbReference>
<dbReference type="InterPro" id="IPR014325">
    <property type="entry name" value="RNA_pol_sigma-E_actinobac"/>
</dbReference>
<dbReference type="SUPFAM" id="SSF88659">
    <property type="entry name" value="Sigma3 and sigma4 domains of RNA polymerase sigma factors"/>
    <property type="match status" value="1"/>
</dbReference>
<evidence type="ECO:0000313" key="9">
    <source>
        <dbReference type="Proteomes" id="UP001500689"/>
    </source>
</evidence>
<gene>
    <name evidence="8" type="ORF">GCM10022222_20170</name>
</gene>
<dbReference type="InterPro" id="IPR007627">
    <property type="entry name" value="RNA_pol_sigma70_r2"/>
</dbReference>
<proteinExistence type="inferred from homology"/>
<dbReference type="Pfam" id="PF04542">
    <property type="entry name" value="Sigma70_r2"/>
    <property type="match status" value="1"/>
</dbReference>
<accession>A0ABP6VMC9</accession>
<evidence type="ECO:0000259" key="6">
    <source>
        <dbReference type="Pfam" id="PF04542"/>
    </source>
</evidence>
<dbReference type="EMBL" id="BAAAZN010000003">
    <property type="protein sequence ID" value="GAA3536435.1"/>
    <property type="molecule type" value="Genomic_DNA"/>
</dbReference>
<dbReference type="Gene3D" id="1.10.10.10">
    <property type="entry name" value="Winged helix-like DNA-binding domain superfamily/Winged helix DNA-binding domain"/>
    <property type="match status" value="1"/>
</dbReference>
<comment type="similarity">
    <text evidence="1">Belongs to the sigma-70 factor family. ECF subfamily.</text>
</comment>
<reference evidence="9" key="1">
    <citation type="journal article" date="2019" name="Int. J. Syst. Evol. Microbiol.">
        <title>The Global Catalogue of Microorganisms (GCM) 10K type strain sequencing project: providing services to taxonomists for standard genome sequencing and annotation.</title>
        <authorList>
            <consortium name="The Broad Institute Genomics Platform"/>
            <consortium name="The Broad Institute Genome Sequencing Center for Infectious Disease"/>
            <person name="Wu L."/>
            <person name="Ma J."/>
        </authorList>
    </citation>
    <scope>NUCLEOTIDE SEQUENCE [LARGE SCALE GENOMIC DNA]</scope>
    <source>
        <strain evidence="9">JCM 16898</strain>
    </source>
</reference>
<protein>
    <submittedName>
        <fullName evidence="8">SigE family RNA polymerase sigma factor</fullName>
    </submittedName>
</protein>
<evidence type="ECO:0000313" key="8">
    <source>
        <dbReference type="EMBL" id="GAA3536435.1"/>
    </source>
</evidence>
<dbReference type="InterPro" id="IPR013324">
    <property type="entry name" value="RNA_pol_sigma_r3/r4-like"/>
</dbReference>
<feature type="domain" description="RNA polymerase sigma-70 region 2" evidence="6">
    <location>
        <begin position="11"/>
        <end position="73"/>
    </location>
</feature>
<dbReference type="InterPro" id="IPR036388">
    <property type="entry name" value="WH-like_DNA-bd_sf"/>
</dbReference>
<dbReference type="InterPro" id="IPR013249">
    <property type="entry name" value="RNA_pol_sigma70_r4_t2"/>
</dbReference>
<dbReference type="PANTHER" id="PTHR43133:SF50">
    <property type="entry name" value="ECF RNA POLYMERASE SIGMA FACTOR SIGM"/>
    <property type="match status" value="1"/>
</dbReference>
<dbReference type="SUPFAM" id="SSF88946">
    <property type="entry name" value="Sigma2 domain of RNA polymerase sigma factors"/>
    <property type="match status" value="1"/>
</dbReference>
<dbReference type="InterPro" id="IPR013325">
    <property type="entry name" value="RNA_pol_sigma_r2"/>
</dbReference>
<dbReference type="Pfam" id="PF08281">
    <property type="entry name" value="Sigma70_r4_2"/>
    <property type="match status" value="1"/>
</dbReference>
<evidence type="ECO:0000256" key="3">
    <source>
        <dbReference type="ARBA" id="ARBA00023082"/>
    </source>
</evidence>
<keyword evidence="4" id="KW-0238">DNA-binding</keyword>
<keyword evidence="2" id="KW-0805">Transcription regulation</keyword>
<comment type="caution">
    <text evidence="8">The sequence shown here is derived from an EMBL/GenBank/DDBJ whole genome shotgun (WGS) entry which is preliminary data.</text>
</comment>
<name>A0ABP6VMC9_9PSEU</name>